<comment type="catalytic activity">
    <reaction evidence="5 9">
        <text>N(7)-methyl-GTP + H2O = N(7)-methyl-GMP + diphosphate + H(+)</text>
        <dbReference type="Rhea" id="RHEA:58744"/>
        <dbReference type="ChEBI" id="CHEBI:15377"/>
        <dbReference type="ChEBI" id="CHEBI:15378"/>
        <dbReference type="ChEBI" id="CHEBI:33019"/>
        <dbReference type="ChEBI" id="CHEBI:58285"/>
        <dbReference type="ChEBI" id="CHEBI:87133"/>
    </reaction>
</comment>
<dbReference type="Pfam" id="PF02545">
    <property type="entry name" value="Maf"/>
    <property type="match status" value="1"/>
</dbReference>
<name>A0A4R3NAK2_9GAMM</name>
<protein>
    <recommendedName>
        <fullName evidence="8 9">7-methyl-GTP pyrophosphatase</fullName>
        <shortName evidence="9">m(7)GTP pyrophosphatase</shortName>
        <ecNumber evidence="9">3.6.1.-</ecNumber>
    </recommendedName>
</protein>
<comment type="subcellular location">
    <subcellularLocation>
        <location evidence="1 9">Cytoplasm</location>
    </subcellularLocation>
</comment>
<dbReference type="EC" id="3.6.1.-" evidence="9"/>
<keyword evidence="2 9" id="KW-0963">Cytoplasm</keyword>
<comment type="caution">
    <text evidence="9">Lacks conserved residue(s) required for the propagation of feature annotation.</text>
</comment>
<evidence type="ECO:0000256" key="3">
    <source>
        <dbReference type="ARBA" id="ARBA00022801"/>
    </source>
</evidence>
<proteinExistence type="inferred from homology"/>
<dbReference type="PANTHER" id="PTHR43213">
    <property type="entry name" value="BIFUNCTIONAL DTTP/UTP PYROPHOSPHATASE/METHYLTRANSFERASE PROTEIN-RELATED"/>
    <property type="match status" value="1"/>
</dbReference>
<dbReference type="InterPro" id="IPR029001">
    <property type="entry name" value="ITPase-like_fam"/>
</dbReference>
<gene>
    <name evidence="10" type="ORF">EDC35_101504</name>
</gene>
<dbReference type="InterPro" id="IPR003697">
    <property type="entry name" value="Maf-like"/>
</dbReference>
<sequence>MSHYSPSMPSASPSLVLASTSPYRRALLERLGLTFATAAPDVDEARRPGEPPQVLVLRLAEAKARAVAASHPDALIIGSDQVACLDDAVLGKPGDRAGAIAQLERASGRTVLFQTGLCLLDARSGRAQTLVEPFRVHFRPLSRARIEGYLDREQPYNCAGSFKSEGLGIALFERLEGEDPNALIGLPLIRLIPLLEAAGIFPLGV</sequence>
<dbReference type="Proteomes" id="UP000295717">
    <property type="component" value="Unassembled WGS sequence"/>
</dbReference>
<dbReference type="FunFam" id="3.90.950.10:FF:000005">
    <property type="entry name" value="7-methyl-GTP pyrophosphatase"/>
    <property type="match status" value="1"/>
</dbReference>
<feature type="site" description="Important for substrate specificity" evidence="9">
    <location>
        <position position="165"/>
    </location>
</feature>
<evidence type="ECO:0000256" key="8">
    <source>
        <dbReference type="ARBA" id="ARBA00068163"/>
    </source>
</evidence>
<evidence type="ECO:0000313" key="11">
    <source>
        <dbReference type="Proteomes" id="UP000295717"/>
    </source>
</evidence>
<dbReference type="CDD" id="cd00555">
    <property type="entry name" value="Maf"/>
    <property type="match status" value="1"/>
</dbReference>
<evidence type="ECO:0000256" key="1">
    <source>
        <dbReference type="ARBA" id="ARBA00004496"/>
    </source>
</evidence>
<dbReference type="PANTHER" id="PTHR43213:SF10">
    <property type="entry name" value="7-METHYL-GTP PYROPHOSPHATASE"/>
    <property type="match status" value="1"/>
</dbReference>
<comment type="cofactor">
    <cofactor evidence="9">
        <name>a divalent metal cation</name>
        <dbReference type="ChEBI" id="CHEBI:60240"/>
    </cofactor>
</comment>
<evidence type="ECO:0000256" key="7">
    <source>
        <dbReference type="ARBA" id="ARBA00060749"/>
    </source>
</evidence>
<evidence type="ECO:0000256" key="4">
    <source>
        <dbReference type="ARBA" id="ARBA00023080"/>
    </source>
</evidence>
<dbReference type="GO" id="GO:0005737">
    <property type="term" value="C:cytoplasm"/>
    <property type="evidence" value="ECO:0007669"/>
    <property type="project" value="UniProtKB-SubCell"/>
</dbReference>
<feature type="active site" description="Proton acceptor" evidence="9">
    <location>
        <position position="80"/>
    </location>
</feature>
<keyword evidence="11" id="KW-1185">Reference proteome</keyword>
<feature type="site" description="Important for substrate specificity" evidence="9">
    <location>
        <position position="23"/>
    </location>
</feature>
<dbReference type="HAMAP" id="MF_00528">
    <property type="entry name" value="Maf"/>
    <property type="match status" value="1"/>
</dbReference>
<dbReference type="RefSeq" id="WP_424565284.1">
    <property type="nucleotide sequence ID" value="NZ_SMAO01000001.1"/>
</dbReference>
<organism evidence="10 11">
    <name type="scientific">Thiobaca trueperi</name>
    <dbReference type="NCBI Taxonomy" id="127458"/>
    <lineage>
        <taxon>Bacteria</taxon>
        <taxon>Pseudomonadati</taxon>
        <taxon>Pseudomonadota</taxon>
        <taxon>Gammaproteobacteria</taxon>
        <taxon>Chromatiales</taxon>
        <taxon>Chromatiaceae</taxon>
        <taxon>Thiobaca</taxon>
    </lineage>
</organism>
<dbReference type="NCBIfam" id="TIGR00172">
    <property type="entry name" value="maf"/>
    <property type="match status" value="1"/>
</dbReference>
<dbReference type="GO" id="GO:0009117">
    <property type="term" value="P:nucleotide metabolic process"/>
    <property type="evidence" value="ECO:0007669"/>
    <property type="project" value="UniProtKB-KW"/>
</dbReference>
<evidence type="ECO:0000313" key="10">
    <source>
        <dbReference type="EMBL" id="TCT24183.1"/>
    </source>
</evidence>
<dbReference type="Gene3D" id="3.90.950.10">
    <property type="match status" value="1"/>
</dbReference>
<dbReference type="AlphaFoldDB" id="A0A4R3NAK2"/>
<dbReference type="EMBL" id="SMAO01000001">
    <property type="protein sequence ID" value="TCT24183.1"/>
    <property type="molecule type" value="Genomic_DNA"/>
</dbReference>
<evidence type="ECO:0000256" key="6">
    <source>
        <dbReference type="ARBA" id="ARBA00053369"/>
    </source>
</evidence>
<evidence type="ECO:0000256" key="2">
    <source>
        <dbReference type="ARBA" id="ARBA00022490"/>
    </source>
</evidence>
<reference evidence="10 11" key="1">
    <citation type="submission" date="2019-03" db="EMBL/GenBank/DDBJ databases">
        <title>Genomic Encyclopedia of Type Strains, Phase IV (KMG-IV): sequencing the most valuable type-strain genomes for metagenomic binning, comparative biology and taxonomic classification.</title>
        <authorList>
            <person name="Goeker M."/>
        </authorList>
    </citation>
    <scope>NUCLEOTIDE SEQUENCE [LARGE SCALE GENOMIC DNA]</scope>
    <source>
        <strain evidence="10 11">DSM 13587</strain>
    </source>
</reference>
<comment type="function">
    <text evidence="6 9">Nucleoside triphosphate pyrophosphatase that hydrolyzes 7-methyl-GTP (m(7)GTP). May have a dual role in cell division arrest and in preventing the incorporation of modified nucleotides into cellular nucleic acids.</text>
</comment>
<evidence type="ECO:0000256" key="9">
    <source>
        <dbReference type="HAMAP-Rule" id="MF_00528"/>
    </source>
</evidence>
<evidence type="ECO:0000256" key="5">
    <source>
        <dbReference type="ARBA" id="ARBA00050213"/>
    </source>
</evidence>
<comment type="caution">
    <text evidence="10">The sequence shown here is derived from an EMBL/GenBank/DDBJ whole genome shotgun (WGS) entry which is preliminary data.</text>
</comment>
<accession>A0A4R3NAK2</accession>
<keyword evidence="3 9" id="KW-0378">Hydrolase</keyword>
<dbReference type="PIRSF" id="PIRSF006305">
    <property type="entry name" value="Maf"/>
    <property type="match status" value="1"/>
</dbReference>
<comment type="similarity">
    <text evidence="7 9">Belongs to the Maf family. YceF subfamily.</text>
</comment>
<feature type="site" description="Important for substrate specificity" evidence="9">
    <location>
        <position position="81"/>
    </location>
</feature>
<keyword evidence="4 9" id="KW-0546">Nucleotide metabolism</keyword>
<dbReference type="SUPFAM" id="SSF52972">
    <property type="entry name" value="ITPase-like"/>
    <property type="match status" value="1"/>
</dbReference>
<dbReference type="GO" id="GO:0047429">
    <property type="term" value="F:nucleoside triphosphate diphosphatase activity"/>
    <property type="evidence" value="ECO:0007669"/>
    <property type="project" value="InterPro"/>
</dbReference>